<feature type="region of interest" description="Disordered" evidence="1">
    <location>
        <begin position="428"/>
        <end position="485"/>
    </location>
</feature>
<proteinExistence type="predicted"/>
<feature type="compositionally biased region" description="Polar residues" evidence="1">
    <location>
        <begin position="428"/>
        <end position="461"/>
    </location>
</feature>
<sequence length="485" mass="52940">MSLKTSTQPKEQNVPLLFPCGLHKVLDSIMFICSTDMMGMSNHHGAQEGDGFCSEMSNPLYLSTFMPLVEGGDGDDFWSDGQSRLQGRLIVTPVDPVSGVVVVPRSHGGIHVAWTDAGDKQQVVCITELLDGFPVLVRGAEGETVRGKVSVHAVKAAGQDVMFVALLHNQGNENAIVRRPSDTLGAFGCQELRPGFGWGKDDRKGGKTCSKCRPGPGIESATAASRTNGLQCNQRWRPDVPNHWLKVRGSRSEQLDLLVSQPTGPSNSHKVNNSSGRHVPDELASIVEKPCDDRMRDRLEKENLELRQIIESLHRKFERSKSCGSACRCQEPLSSAAAANREHSTPTSSSNGGCKVLINSFYGNAAVFRAGAQAWQLLYLLPLNPLRPCSDLECKSEHSKSVGTRRTHQWVRRVLEVKRAIGGALSTASMTAGTRSSVGSPWSSATPGGYHDNTSTPTNPQRGDKRTVRTAPEWNKYEEHQRKPQ</sequence>
<name>A0A315VKU5_GAMAF</name>
<dbReference type="EMBL" id="NHOQ01001491">
    <property type="protein sequence ID" value="PWA24125.1"/>
    <property type="molecule type" value="Genomic_DNA"/>
</dbReference>
<evidence type="ECO:0000313" key="3">
    <source>
        <dbReference type="Proteomes" id="UP000250572"/>
    </source>
</evidence>
<protein>
    <submittedName>
        <fullName evidence="2">Uncharacterized protein</fullName>
    </submittedName>
</protein>
<feature type="compositionally biased region" description="Basic and acidic residues" evidence="1">
    <location>
        <begin position="475"/>
        <end position="485"/>
    </location>
</feature>
<keyword evidence="3" id="KW-1185">Reference proteome</keyword>
<dbReference type="Proteomes" id="UP000250572">
    <property type="component" value="Unassembled WGS sequence"/>
</dbReference>
<evidence type="ECO:0000256" key="1">
    <source>
        <dbReference type="SAM" id="MobiDB-lite"/>
    </source>
</evidence>
<accession>A0A315VKU5</accession>
<organism evidence="2 3">
    <name type="scientific">Gambusia affinis</name>
    <name type="common">Western mosquitofish</name>
    <name type="synonym">Heterandria affinis</name>
    <dbReference type="NCBI Taxonomy" id="33528"/>
    <lineage>
        <taxon>Eukaryota</taxon>
        <taxon>Metazoa</taxon>
        <taxon>Chordata</taxon>
        <taxon>Craniata</taxon>
        <taxon>Vertebrata</taxon>
        <taxon>Euteleostomi</taxon>
        <taxon>Actinopterygii</taxon>
        <taxon>Neopterygii</taxon>
        <taxon>Teleostei</taxon>
        <taxon>Neoteleostei</taxon>
        <taxon>Acanthomorphata</taxon>
        <taxon>Ovalentaria</taxon>
        <taxon>Atherinomorphae</taxon>
        <taxon>Cyprinodontiformes</taxon>
        <taxon>Poeciliidae</taxon>
        <taxon>Poeciliinae</taxon>
        <taxon>Gambusia</taxon>
    </lineage>
</organism>
<dbReference type="AlphaFoldDB" id="A0A315VKU5"/>
<comment type="caution">
    <text evidence="2">The sequence shown here is derived from an EMBL/GenBank/DDBJ whole genome shotgun (WGS) entry which is preliminary data.</text>
</comment>
<reference evidence="2 3" key="1">
    <citation type="journal article" date="2018" name="G3 (Bethesda)">
        <title>A High-Quality Reference Genome for the Invasive Mosquitofish Gambusia affinis Using a Chicago Library.</title>
        <authorList>
            <person name="Hoffberg S.L."/>
            <person name="Troendle N.J."/>
            <person name="Glenn T.C."/>
            <person name="Mahmud O."/>
            <person name="Louha S."/>
            <person name="Chalopin D."/>
            <person name="Bennetzen J.L."/>
            <person name="Mauricio R."/>
        </authorList>
    </citation>
    <scope>NUCLEOTIDE SEQUENCE [LARGE SCALE GENOMIC DNA]</scope>
    <source>
        <strain evidence="2">NE01/NJP1002.9</strain>
        <tissue evidence="2">Muscle</tissue>
    </source>
</reference>
<gene>
    <name evidence="2" type="ORF">CCH79_00016796</name>
</gene>
<evidence type="ECO:0000313" key="2">
    <source>
        <dbReference type="EMBL" id="PWA24125.1"/>
    </source>
</evidence>